<reference evidence="1" key="1">
    <citation type="submission" date="2021-02" db="EMBL/GenBank/DDBJ databases">
        <authorList>
            <person name="Nowell W R."/>
        </authorList>
    </citation>
    <scope>NUCLEOTIDE SEQUENCE</scope>
</reference>
<organism evidence="1 2">
    <name type="scientific">Rotaria magnacalcarata</name>
    <dbReference type="NCBI Taxonomy" id="392030"/>
    <lineage>
        <taxon>Eukaryota</taxon>
        <taxon>Metazoa</taxon>
        <taxon>Spiralia</taxon>
        <taxon>Gnathifera</taxon>
        <taxon>Rotifera</taxon>
        <taxon>Eurotatoria</taxon>
        <taxon>Bdelloidea</taxon>
        <taxon>Philodinida</taxon>
        <taxon>Philodinidae</taxon>
        <taxon>Rotaria</taxon>
    </lineage>
</organism>
<name>A0A8S3HAV8_9BILA</name>
<comment type="caution">
    <text evidence="1">The sequence shown here is derived from an EMBL/GenBank/DDBJ whole genome shotgun (WGS) entry which is preliminary data.</text>
</comment>
<evidence type="ECO:0000313" key="2">
    <source>
        <dbReference type="Proteomes" id="UP000681720"/>
    </source>
</evidence>
<dbReference type="AlphaFoldDB" id="A0A8S3HAV8"/>
<dbReference type="EMBL" id="CAJOBJ010328649">
    <property type="protein sequence ID" value="CAF5179184.1"/>
    <property type="molecule type" value="Genomic_DNA"/>
</dbReference>
<dbReference type="Proteomes" id="UP000681720">
    <property type="component" value="Unassembled WGS sequence"/>
</dbReference>
<accession>A0A8S3HAV8</accession>
<feature type="non-terminal residue" evidence="1">
    <location>
        <position position="116"/>
    </location>
</feature>
<sequence length="116" mass="12898">PTVPLVLTSSYYDENNELNYGKKQRYDNSLILWSTEPIGPLIKTGGITELARMESINSGAFKLIAWFPLVLPCMNINLLRESPSVLFCASDGKQLRVYQVVCNAKALLTSQISTSK</sequence>
<gene>
    <name evidence="1" type="ORF">GIL414_LOCUS68725</name>
</gene>
<protein>
    <submittedName>
        <fullName evidence="1">Uncharacterized protein</fullName>
    </submittedName>
</protein>
<feature type="non-terminal residue" evidence="1">
    <location>
        <position position="1"/>
    </location>
</feature>
<evidence type="ECO:0000313" key="1">
    <source>
        <dbReference type="EMBL" id="CAF5179184.1"/>
    </source>
</evidence>
<proteinExistence type="predicted"/>